<proteinExistence type="predicted"/>
<dbReference type="AlphaFoldDB" id="A0A7C1ZQY8"/>
<keyword evidence="2" id="KW-0812">Transmembrane</keyword>
<feature type="transmembrane region" description="Helical" evidence="2">
    <location>
        <begin position="65"/>
        <end position="86"/>
    </location>
</feature>
<feature type="transmembrane region" description="Helical" evidence="2">
    <location>
        <begin position="212"/>
        <end position="229"/>
    </location>
</feature>
<name>A0A7C1ZQY8_DESA2</name>
<evidence type="ECO:0000256" key="2">
    <source>
        <dbReference type="SAM" id="Phobius"/>
    </source>
</evidence>
<feature type="transmembrane region" description="Helical" evidence="2">
    <location>
        <begin position="139"/>
        <end position="160"/>
    </location>
</feature>
<evidence type="ECO:0000313" key="3">
    <source>
        <dbReference type="EMBL" id="HEC67811.1"/>
    </source>
</evidence>
<dbReference type="Proteomes" id="UP000885738">
    <property type="component" value="Unassembled WGS sequence"/>
</dbReference>
<comment type="caution">
    <text evidence="3">The sequence shown here is derived from an EMBL/GenBank/DDBJ whole genome shotgun (WGS) entry which is preliminary data.</text>
</comment>
<dbReference type="EMBL" id="DRIH01000106">
    <property type="protein sequence ID" value="HEC67811.1"/>
    <property type="molecule type" value="Genomic_DNA"/>
</dbReference>
<protein>
    <submittedName>
        <fullName evidence="3">Uncharacterized protein</fullName>
    </submittedName>
</protein>
<reference evidence="3" key="1">
    <citation type="journal article" date="2020" name="mSystems">
        <title>Genome- and Community-Level Interaction Insights into Carbon Utilization and Element Cycling Functions of Hydrothermarchaeota in Hydrothermal Sediment.</title>
        <authorList>
            <person name="Zhou Z."/>
            <person name="Liu Y."/>
            <person name="Xu W."/>
            <person name="Pan J."/>
            <person name="Luo Z.H."/>
            <person name="Li M."/>
        </authorList>
    </citation>
    <scope>NUCLEOTIDE SEQUENCE [LARGE SCALE GENOMIC DNA]</scope>
    <source>
        <strain evidence="3">HyVt-389</strain>
    </source>
</reference>
<evidence type="ECO:0000256" key="1">
    <source>
        <dbReference type="SAM" id="Coils"/>
    </source>
</evidence>
<keyword evidence="2" id="KW-0472">Membrane</keyword>
<feature type="transmembrane region" description="Helical" evidence="2">
    <location>
        <begin position="106"/>
        <end position="127"/>
    </location>
</feature>
<sequence length="399" mass="46110">MENDNLKSLEIDRLIHFLEYEISSRRSEAMRPGWTTWAILGAIASLLWLMSSVLDTNKSISWDNIFYITLLLSVSSDFLFLLSRILSSVGPKHLGSVRRFKYFENYIGSFLVFILFRAGILLILIHLLSPKINNFIEFFCWLFLGLSLIQILLLLAVYYLQVPISTNPNPRFKWASYIYVMVWLTSGGLATVGLIVIIYSKVLVPSIPEWRIGFIIFALSLLVLIYPHSKPISRLLLQLDDIRQKLSLGQIDLNRAKQQIDLIIHGLTLSDILQSNINDILVSLNTIEKYDSELRLIEKFIDIPTEKLNKEEKTTVDAVLRSLIERRNEILSAKQSLLKNKTKLDRRISFFYGMSKDIAPDIENLFEEIDKEIEKRNNIVERALGRLNRLKNKLGKHVK</sequence>
<feature type="coiled-coil region" evidence="1">
    <location>
        <begin position="362"/>
        <end position="393"/>
    </location>
</feature>
<accession>A0A7C1ZQY8</accession>
<organism evidence="3">
    <name type="scientific">Desulfofervidus auxilii</name>
    <dbReference type="NCBI Taxonomy" id="1621989"/>
    <lineage>
        <taxon>Bacteria</taxon>
        <taxon>Pseudomonadati</taxon>
        <taxon>Thermodesulfobacteriota</taxon>
        <taxon>Candidatus Desulfofervidia</taxon>
        <taxon>Candidatus Desulfofervidales</taxon>
        <taxon>Candidatus Desulfofervidaceae</taxon>
        <taxon>Candidatus Desulfofervidus</taxon>
    </lineage>
</organism>
<gene>
    <name evidence="3" type="ORF">ENI35_03235</name>
</gene>
<feature type="transmembrane region" description="Helical" evidence="2">
    <location>
        <begin position="34"/>
        <end position="53"/>
    </location>
</feature>
<keyword evidence="2" id="KW-1133">Transmembrane helix</keyword>
<keyword evidence="1" id="KW-0175">Coiled coil</keyword>
<feature type="transmembrane region" description="Helical" evidence="2">
    <location>
        <begin position="180"/>
        <end position="200"/>
    </location>
</feature>